<organism evidence="2 3">
    <name type="scientific">Candidatus Blautia faecavium</name>
    <dbReference type="NCBI Taxonomy" id="2838487"/>
    <lineage>
        <taxon>Bacteria</taxon>
        <taxon>Bacillati</taxon>
        <taxon>Bacillota</taxon>
        <taxon>Clostridia</taxon>
        <taxon>Lachnospirales</taxon>
        <taxon>Lachnospiraceae</taxon>
        <taxon>Blautia</taxon>
    </lineage>
</organism>
<reference evidence="2" key="2">
    <citation type="submission" date="2021-04" db="EMBL/GenBank/DDBJ databases">
        <authorList>
            <person name="Gilroy R."/>
        </authorList>
    </citation>
    <scope>NUCLEOTIDE SEQUENCE</scope>
    <source>
        <strain evidence="2">ChiSjej1B19-5720</strain>
    </source>
</reference>
<sequence length="137" mass="16317">MKLRADGYYVNRHSCYLLQYHLVLVTKYRKPVITGNLEKALKGYTLQYFKDRDIPVHAMETMPDHIHILFDAPPQMNLAEFINAFKSASSRQMRKRHGDQVSKYYWEPYFWSLSYFIGTVSDRTKQAVEAYIRNQKQ</sequence>
<dbReference type="AlphaFoldDB" id="A0A9D2LTQ6"/>
<dbReference type="GO" id="GO:0004803">
    <property type="term" value="F:transposase activity"/>
    <property type="evidence" value="ECO:0007669"/>
    <property type="project" value="InterPro"/>
</dbReference>
<reference evidence="2" key="1">
    <citation type="journal article" date="2021" name="PeerJ">
        <title>Extensive microbial diversity within the chicken gut microbiome revealed by metagenomics and culture.</title>
        <authorList>
            <person name="Gilroy R."/>
            <person name="Ravi A."/>
            <person name="Getino M."/>
            <person name="Pursley I."/>
            <person name="Horton D.L."/>
            <person name="Alikhan N.F."/>
            <person name="Baker D."/>
            <person name="Gharbi K."/>
            <person name="Hall N."/>
            <person name="Watson M."/>
            <person name="Adriaenssens E.M."/>
            <person name="Foster-Nyarko E."/>
            <person name="Jarju S."/>
            <person name="Secka A."/>
            <person name="Antonio M."/>
            <person name="Oren A."/>
            <person name="Chaudhuri R.R."/>
            <person name="La Ragione R."/>
            <person name="Hildebrand F."/>
            <person name="Pallen M.J."/>
        </authorList>
    </citation>
    <scope>NUCLEOTIDE SEQUENCE</scope>
    <source>
        <strain evidence="2">ChiSjej1B19-5720</strain>
    </source>
</reference>
<dbReference type="SMART" id="SM01321">
    <property type="entry name" value="Y1_Tnp"/>
    <property type="match status" value="1"/>
</dbReference>
<accession>A0A9D2LTQ6</accession>
<dbReference type="GO" id="GO:0003677">
    <property type="term" value="F:DNA binding"/>
    <property type="evidence" value="ECO:0007669"/>
    <property type="project" value="InterPro"/>
</dbReference>
<evidence type="ECO:0000313" key="3">
    <source>
        <dbReference type="Proteomes" id="UP000823842"/>
    </source>
</evidence>
<dbReference type="EMBL" id="DWYZ01000214">
    <property type="protein sequence ID" value="HJB29425.1"/>
    <property type="molecule type" value="Genomic_DNA"/>
</dbReference>
<name>A0A9D2LTQ6_9FIRM</name>
<evidence type="ECO:0000313" key="2">
    <source>
        <dbReference type="EMBL" id="HJB29425.1"/>
    </source>
</evidence>
<dbReference type="InterPro" id="IPR036515">
    <property type="entry name" value="Transposase_17_sf"/>
</dbReference>
<comment type="caution">
    <text evidence="2">The sequence shown here is derived from an EMBL/GenBank/DDBJ whole genome shotgun (WGS) entry which is preliminary data.</text>
</comment>
<proteinExistence type="predicted"/>
<dbReference type="SUPFAM" id="SSF143422">
    <property type="entry name" value="Transposase IS200-like"/>
    <property type="match status" value="1"/>
</dbReference>
<dbReference type="InterPro" id="IPR002686">
    <property type="entry name" value="Transposase_17"/>
</dbReference>
<evidence type="ECO:0000259" key="1">
    <source>
        <dbReference type="SMART" id="SM01321"/>
    </source>
</evidence>
<feature type="domain" description="Transposase IS200-like" evidence="1">
    <location>
        <begin position="15"/>
        <end position="135"/>
    </location>
</feature>
<dbReference type="NCBIfam" id="NF033573">
    <property type="entry name" value="transpos_IS200"/>
    <property type="match status" value="1"/>
</dbReference>
<dbReference type="PANTHER" id="PTHR33360">
    <property type="entry name" value="TRANSPOSASE FOR INSERTION SEQUENCE ELEMENT IS200"/>
    <property type="match status" value="1"/>
</dbReference>
<protein>
    <submittedName>
        <fullName evidence="2">IS200/IS605 family transposase</fullName>
    </submittedName>
</protein>
<dbReference type="PANTHER" id="PTHR33360:SF2">
    <property type="entry name" value="TRANSPOSASE FOR INSERTION SEQUENCE ELEMENT IS200"/>
    <property type="match status" value="1"/>
</dbReference>
<dbReference type="GO" id="GO:0006313">
    <property type="term" value="P:DNA transposition"/>
    <property type="evidence" value="ECO:0007669"/>
    <property type="project" value="InterPro"/>
</dbReference>
<dbReference type="Pfam" id="PF01797">
    <property type="entry name" value="Y1_Tnp"/>
    <property type="match status" value="1"/>
</dbReference>
<gene>
    <name evidence="2" type="primary">tnpA</name>
    <name evidence="2" type="ORF">IAA06_11610</name>
</gene>
<dbReference type="Gene3D" id="3.30.70.1290">
    <property type="entry name" value="Transposase IS200-like"/>
    <property type="match status" value="1"/>
</dbReference>
<dbReference type="Proteomes" id="UP000823842">
    <property type="component" value="Unassembled WGS sequence"/>
</dbReference>